<dbReference type="Proteomes" id="UP000051686">
    <property type="component" value="Unassembled WGS sequence"/>
</dbReference>
<dbReference type="GO" id="GO:0005829">
    <property type="term" value="C:cytosol"/>
    <property type="evidence" value="ECO:0007669"/>
    <property type="project" value="TreeGrafter"/>
</dbReference>
<dbReference type="STRING" id="1423777.FD46_GL000394"/>
<dbReference type="InterPro" id="IPR013078">
    <property type="entry name" value="His_Pase_superF_clade-1"/>
</dbReference>
<dbReference type="EMBL" id="AZEH01000020">
    <property type="protein sequence ID" value="KRL05649.1"/>
    <property type="molecule type" value="Genomic_DNA"/>
</dbReference>
<gene>
    <name evidence="4" type="ORF">FD46_GL000394</name>
</gene>
<sequence>MQGWCDSPLTQKGIADAHTAGIHLADKNFSNIYHSDTMRATNTCKIIMSENKKEIETLPKPVALRNFREQSYGYFEGNDSTQTWLMVGASHGCRSYQEMITKYSIDDSRDFMRAIDPFHDAENNEQYWKRVDAGFEYLNEHQKNESTALVVSHGTTIRSIVKRFAPDIDVVTQGPKNGSVTKLIVDGKNIKVAYFNHYLDTQEY</sequence>
<evidence type="ECO:0000256" key="1">
    <source>
        <dbReference type="ARBA" id="ARBA00022801"/>
    </source>
</evidence>
<evidence type="ECO:0000256" key="2">
    <source>
        <dbReference type="PIRSR" id="PIRSR613078-2"/>
    </source>
</evidence>
<dbReference type="InterPro" id="IPR051695">
    <property type="entry name" value="Phosphoglycerate_Mutase"/>
</dbReference>
<name>A0A0R1MCM2_9LACO</name>
<comment type="caution">
    <text evidence="4">The sequence shown here is derived from an EMBL/GenBank/DDBJ whole genome shotgun (WGS) entry which is preliminary data.</text>
</comment>
<dbReference type="AlphaFoldDB" id="A0A0R1MCM2"/>
<organism evidence="4 5">
    <name type="scientific">Liquorilactobacillus oeni DSM 19972</name>
    <dbReference type="NCBI Taxonomy" id="1423777"/>
    <lineage>
        <taxon>Bacteria</taxon>
        <taxon>Bacillati</taxon>
        <taxon>Bacillota</taxon>
        <taxon>Bacilli</taxon>
        <taxon>Lactobacillales</taxon>
        <taxon>Lactobacillaceae</taxon>
        <taxon>Liquorilactobacillus</taxon>
    </lineage>
</organism>
<evidence type="ECO:0000313" key="4">
    <source>
        <dbReference type="EMBL" id="KRL05649.1"/>
    </source>
</evidence>
<feature type="binding site" evidence="2">
    <location>
        <position position="39"/>
    </location>
    <ligand>
        <name>substrate</name>
    </ligand>
</feature>
<protein>
    <submittedName>
        <fullName evidence="4">Phosphoglycerate mutase</fullName>
    </submittedName>
</protein>
<dbReference type="Gene3D" id="3.40.50.1240">
    <property type="entry name" value="Phosphoglycerate mutase-like"/>
    <property type="match status" value="1"/>
</dbReference>
<reference evidence="4 5" key="1">
    <citation type="journal article" date="2015" name="Genome Announc.">
        <title>Expanding the biotechnology potential of lactobacilli through comparative genomics of 213 strains and associated genera.</title>
        <authorList>
            <person name="Sun Z."/>
            <person name="Harris H.M."/>
            <person name="McCann A."/>
            <person name="Guo C."/>
            <person name="Argimon S."/>
            <person name="Zhang W."/>
            <person name="Yang X."/>
            <person name="Jeffery I.B."/>
            <person name="Cooney J.C."/>
            <person name="Kagawa T.F."/>
            <person name="Liu W."/>
            <person name="Song Y."/>
            <person name="Salvetti E."/>
            <person name="Wrobel A."/>
            <person name="Rasinkangas P."/>
            <person name="Parkhill J."/>
            <person name="Rea M.C."/>
            <person name="O'Sullivan O."/>
            <person name="Ritari J."/>
            <person name="Douillard F.P."/>
            <person name="Paul Ross R."/>
            <person name="Yang R."/>
            <person name="Briner A.E."/>
            <person name="Felis G.E."/>
            <person name="de Vos W.M."/>
            <person name="Barrangou R."/>
            <person name="Klaenhammer T.R."/>
            <person name="Caufield P.W."/>
            <person name="Cui Y."/>
            <person name="Zhang H."/>
            <person name="O'Toole P.W."/>
        </authorList>
    </citation>
    <scope>NUCLEOTIDE SEQUENCE [LARGE SCALE GENOMIC DNA]</scope>
    <source>
        <strain evidence="4 5">DSM 19972</strain>
    </source>
</reference>
<accession>A0A0R1MCM2</accession>
<proteinExistence type="predicted"/>
<dbReference type="GO" id="GO:0004331">
    <property type="term" value="F:fructose-2,6-bisphosphate 2-phosphatase activity"/>
    <property type="evidence" value="ECO:0007669"/>
    <property type="project" value="TreeGrafter"/>
</dbReference>
<dbReference type="GO" id="GO:0045820">
    <property type="term" value="P:negative regulation of glycolytic process"/>
    <property type="evidence" value="ECO:0007669"/>
    <property type="project" value="TreeGrafter"/>
</dbReference>
<keyword evidence="1" id="KW-0378">Hydrolase</keyword>
<evidence type="ECO:0000256" key="3">
    <source>
        <dbReference type="PIRSR" id="PIRSR613078-3"/>
    </source>
</evidence>
<dbReference type="PANTHER" id="PTHR46517:SF1">
    <property type="entry name" value="FRUCTOSE-2,6-BISPHOSPHATASE TIGAR"/>
    <property type="match status" value="1"/>
</dbReference>
<evidence type="ECO:0000313" key="5">
    <source>
        <dbReference type="Proteomes" id="UP000051686"/>
    </source>
</evidence>
<dbReference type="InterPro" id="IPR029033">
    <property type="entry name" value="His_PPase_superfam"/>
</dbReference>
<dbReference type="SUPFAM" id="SSF53254">
    <property type="entry name" value="Phosphoglycerate mutase-like"/>
    <property type="match status" value="1"/>
</dbReference>
<dbReference type="PANTHER" id="PTHR46517">
    <property type="entry name" value="FRUCTOSE-2,6-BISPHOSPHATASE TIGAR"/>
    <property type="match status" value="1"/>
</dbReference>
<dbReference type="PATRIC" id="fig|1423777.3.peg.415"/>
<feature type="site" description="Transition state stabilizer" evidence="3">
    <location>
        <position position="153"/>
    </location>
</feature>
<keyword evidence="5" id="KW-1185">Reference proteome</keyword>
<dbReference type="Pfam" id="PF00300">
    <property type="entry name" value="His_Phos_1"/>
    <property type="match status" value="1"/>
</dbReference>
<feature type="binding site" evidence="2">
    <location>
        <begin position="69"/>
        <end position="72"/>
    </location>
    <ligand>
        <name>substrate</name>
    </ligand>
</feature>
<dbReference type="GO" id="GO:0043456">
    <property type="term" value="P:regulation of pentose-phosphate shunt"/>
    <property type="evidence" value="ECO:0007669"/>
    <property type="project" value="TreeGrafter"/>
</dbReference>
<dbReference type="CDD" id="cd07067">
    <property type="entry name" value="HP_PGM_like"/>
    <property type="match status" value="1"/>
</dbReference>